<dbReference type="EMBL" id="QJTJ01000025">
    <property type="protein sequence ID" value="PYF04236.1"/>
    <property type="molecule type" value="Genomic_DNA"/>
</dbReference>
<organism evidence="2 3">
    <name type="scientific">Ureibacillus chungkukjangi</name>
    <dbReference type="NCBI Taxonomy" id="1202712"/>
    <lineage>
        <taxon>Bacteria</taxon>
        <taxon>Bacillati</taxon>
        <taxon>Bacillota</taxon>
        <taxon>Bacilli</taxon>
        <taxon>Bacillales</taxon>
        <taxon>Caryophanaceae</taxon>
        <taxon>Ureibacillus</taxon>
    </lineage>
</organism>
<feature type="compositionally biased region" description="Acidic residues" evidence="1">
    <location>
        <begin position="36"/>
        <end position="58"/>
    </location>
</feature>
<dbReference type="RefSeq" id="WP_235867674.1">
    <property type="nucleotide sequence ID" value="NZ_CP085009.1"/>
</dbReference>
<protein>
    <recommendedName>
        <fullName evidence="4">Multidrug ABC transporter ATPase</fullName>
    </recommendedName>
</protein>
<gene>
    <name evidence="2" type="ORF">BJ095_12523</name>
</gene>
<comment type="caution">
    <text evidence="2">The sequence shown here is derived from an EMBL/GenBank/DDBJ whole genome shotgun (WGS) entry which is preliminary data.</text>
</comment>
<keyword evidence="3" id="KW-1185">Reference proteome</keyword>
<evidence type="ECO:0000313" key="3">
    <source>
        <dbReference type="Proteomes" id="UP000247416"/>
    </source>
</evidence>
<name>A0A318THN0_9BACL</name>
<evidence type="ECO:0000313" key="2">
    <source>
        <dbReference type="EMBL" id="PYF04236.1"/>
    </source>
</evidence>
<evidence type="ECO:0000256" key="1">
    <source>
        <dbReference type="SAM" id="MobiDB-lite"/>
    </source>
</evidence>
<dbReference type="AlphaFoldDB" id="A0A318THN0"/>
<accession>A0A318THN0</accession>
<proteinExistence type="predicted"/>
<feature type="region of interest" description="Disordered" evidence="1">
    <location>
        <begin position="33"/>
        <end position="66"/>
    </location>
</feature>
<reference evidence="2 3" key="1">
    <citation type="submission" date="2018-06" db="EMBL/GenBank/DDBJ databases">
        <title>Genomic Encyclopedia of Archaeal and Bacterial Type Strains, Phase II (KMG-II): from individual species to whole genera.</title>
        <authorList>
            <person name="Goeker M."/>
        </authorList>
    </citation>
    <scope>NUCLEOTIDE SEQUENCE [LARGE SCALE GENOMIC DNA]</scope>
    <source>
        <strain evidence="2 3">KACC 16626</strain>
    </source>
</reference>
<dbReference type="Proteomes" id="UP000247416">
    <property type="component" value="Unassembled WGS sequence"/>
</dbReference>
<sequence>MGQENDKSILSGTMANNMEDLIFLGKQMERMRDGAQLEEDERFPDPIQFDELDNDNDEKESLTRKN</sequence>
<evidence type="ECO:0008006" key="4">
    <source>
        <dbReference type="Google" id="ProtNLM"/>
    </source>
</evidence>